<dbReference type="RefSeq" id="WP_109668054.1">
    <property type="nucleotide sequence ID" value="NZ_QGGW01000004.1"/>
</dbReference>
<keyword evidence="1" id="KW-0812">Transmembrane</keyword>
<evidence type="ECO:0000313" key="4">
    <source>
        <dbReference type="Proteomes" id="UP000245708"/>
    </source>
</evidence>
<keyword evidence="1" id="KW-1133">Transmembrane helix</keyword>
<evidence type="ECO:0000256" key="1">
    <source>
        <dbReference type="SAM" id="Phobius"/>
    </source>
</evidence>
<organism evidence="3 4">
    <name type="scientific">Roseicyclus mahoneyensis</name>
    <dbReference type="NCBI Taxonomy" id="164332"/>
    <lineage>
        <taxon>Bacteria</taxon>
        <taxon>Pseudomonadati</taxon>
        <taxon>Pseudomonadota</taxon>
        <taxon>Alphaproteobacteria</taxon>
        <taxon>Rhodobacterales</taxon>
        <taxon>Roseobacteraceae</taxon>
        <taxon>Roseicyclus</taxon>
    </lineage>
</organism>
<feature type="transmembrane region" description="Helical" evidence="1">
    <location>
        <begin position="227"/>
        <end position="249"/>
    </location>
</feature>
<dbReference type="Pfam" id="PF00892">
    <property type="entry name" value="EamA"/>
    <property type="match status" value="1"/>
</dbReference>
<dbReference type="SUPFAM" id="SSF103481">
    <property type="entry name" value="Multidrug resistance efflux transporter EmrE"/>
    <property type="match status" value="2"/>
</dbReference>
<feature type="transmembrane region" description="Helical" evidence="1">
    <location>
        <begin position="255"/>
        <end position="276"/>
    </location>
</feature>
<accession>A0A316GI85</accession>
<feature type="transmembrane region" description="Helical" evidence="1">
    <location>
        <begin position="69"/>
        <end position="91"/>
    </location>
</feature>
<dbReference type="OrthoDB" id="5243804at2"/>
<feature type="domain" description="EamA" evidence="2">
    <location>
        <begin position="163"/>
        <end position="299"/>
    </location>
</feature>
<feature type="transmembrane region" description="Helical" evidence="1">
    <location>
        <begin position="160"/>
        <end position="181"/>
    </location>
</feature>
<dbReference type="GO" id="GO:0016020">
    <property type="term" value="C:membrane"/>
    <property type="evidence" value="ECO:0007669"/>
    <property type="project" value="InterPro"/>
</dbReference>
<evidence type="ECO:0000259" key="2">
    <source>
        <dbReference type="Pfam" id="PF00892"/>
    </source>
</evidence>
<protein>
    <submittedName>
        <fullName evidence="3">Putative membrane protein</fullName>
    </submittedName>
</protein>
<proteinExistence type="predicted"/>
<dbReference type="Proteomes" id="UP000245708">
    <property type="component" value="Unassembled WGS sequence"/>
</dbReference>
<keyword evidence="1" id="KW-0472">Membrane</keyword>
<gene>
    <name evidence="3" type="ORF">C7455_104319</name>
</gene>
<feature type="transmembrane region" description="Helical" evidence="1">
    <location>
        <begin position="111"/>
        <end position="140"/>
    </location>
</feature>
<dbReference type="InterPro" id="IPR037185">
    <property type="entry name" value="EmrE-like"/>
</dbReference>
<dbReference type="AlphaFoldDB" id="A0A316GI85"/>
<feature type="transmembrane region" description="Helical" evidence="1">
    <location>
        <begin position="193"/>
        <end position="215"/>
    </location>
</feature>
<comment type="caution">
    <text evidence="3">The sequence shown here is derived from an EMBL/GenBank/DDBJ whole genome shotgun (WGS) entry which is preliminary data.</text>
</comment>
<dbReference type="InterPro" id="IPR000620">
    <property type="entry name" value="EamA_dom"/>
</dbReference>
<sequence length="304" mass="32202">MPVWITATILAAFFQNLRFLLQRHLKVTTLSTMGATWARFAFSMPLVVVALGLWLWISGQSLPAVTPAFWTYACIGAMGQMLATACVVTLFGRRNFAVGVTLAKTDVVLSAGLGLIVLGEAVSVPVMVAIFVGFAGVMLLSDPPKGEVALTIWARLFNPASGYGLLSGLLFGLSAVCYRGATLNLTGGDELLRAAVALLVATVVQTATLGLWLAWREAGQIGRVLASWRVSGLMGLTSMLGSLAWFTAFALQTAAYVKALGQIELVFTFLVSALWLKERSSSKEIAGAVLLVVSVLIIFLGALA</sequence>
<keyword evidence="4" id="KW-1185">Reference proteome</keyword>
<feature type="transmembrane region" description="Helical" evidence="1">
    <location>
        <begin position="285"/>
        <end position="303"/>
    </location>
</feature>
<name>A0A316GI85_9RHOB</name>
<dbReference type="EMBL" id="QGGW01000004">
    <property type="protein sequence ID" value="PWK60681.1"/>
    <property type="molecule type" value="Genomic_DNA"/>
</dbReference>
<reference evidence="3 4" key="1">
    <citation type="submission" date="2018-05" db="EMBL/GenBank/DDBJ databases">
        <title>Genomic Encyclopedia of Type Strains, Phase IV (KMG-IV): sequencing the most valuable type-strain genomes for metagenomic binning, comparative biology and taxonomic classification.</title>
        <authorList>
            <person name="Goeker M."/>
        </authorList>
    </citation>
    <scope>NUCLEOTIDE SEQUENCE [LARGE SCALE GENOMIC DNA]</scope>
    <source>
        <strain evidence="3 4">DSM 16097</strain>
    </source>
</reference>
<feature type="transmembrane region" description="Helical" evidence="1">
    <location>
        <begin position="38"/>
        <end position="57"/>
    </location>
</feature>
<evidence type="ECO:0000313" key="3">
    <source>
        <dbReference type="EMBL" id="PWK60681.1"/>
    </source>
</evidence>